<dbReference type="AlphaFoldDB" id="A0A4R7G7P4"/>
<dbReference type="GO" id="GO:0055085">
    <property type="term" value="P:transmembrane transport"/>
    <property type="evidence" value="ECO:0007669"/>
    <property type="project" value="InterPro"/>
</dbReference>
<dbReference type="Gene3D" id="1.10.3720.10">
    <property type="entry name" value="MetI-like"/>
    <property type="match status" value="1"/>
</dbReference>
<evidence type="ECO:0000313" key="9">
    <source>
        <dbReference type="EMBL" id="TDS87349.1"/>
    </source>
</evidence>
<keyword evidence="10" id="KW-1185">Reference proteome</keyword>
<proteinExistence type="inferred from homology"/>
<evidence type="ECO:0000256" key="5">
    <source>
        <dbReference type="ARBA" id="ARBA00022989"/>
    </source>
</evidence>
<feature type="domain" description="ABC transmembrane type-1" evidence="8">
    <location>
        <begin position="84"/>
        <end position="268"/>
    </location>
</feature>
<gene>
    <name evidence="9" type="ORF">EV640_101131</name>
</gene>
<evidence type="ECO:0000256" key="7">
    <source>
        <dbReference type="RuleBase" id="RU363032"/>
    </source>
</evidence>
<dbReference type="CDD" id="cd06261">
    <property type="entry name" value="TM_PBP2"/>
    <property type="match status" value="1"/>
</dbReference>
<dbReference type="PANTHER" id="PTHR30151">
    <property type="entry name" value="ALKANE SULFONATE ABC TRANSPORTER-RELATED, MEMBRANE SUBUNIT"/>
    <property type="match status" value="1"/>
</dbReference>
<feature type="transmembrane region" description="Helical" evidence="7">
    <location>
        <begin position="152"/>
        <end position="173"/>
    </location>
</feature>
<feature type="transmembrane region" description="Helical" evidence="7">
    <location>
        <begin position="219"/>
        <end position="239"/>
    </location>
</feature>
<keyword evidence="6 7" id="KW-0472">Membrane</keyword>
<evidence type="ECO:0000259" key="8">
    <source>
        <dbReference type="PROSITE" id="PS50928"/>
    </source>
</evidence>
<comment type="similarity">
    <text evidence="7">Belongs to the binding-protein-dependent transport system permease family.</text>
</comment>
<sequence length="285" mass="29769">MVEGNSVMSAAPVVEASRGVRAGSLTRTALSTLGNTAIMLTVILVLWVGLLRVFEVSDFVGKGPLDVYEHLFLEDDAAAIRAEMWGLAAVTVRDAAIGFTAGMIAAVVIAVGIVMSRVVESAVMPLAMIVRSVPLVALAPLIILALGRGTAVVAAMGGIVVLFPALVTIVFGLRSVTPQIRDVVTVYGGSTWDILLRVAAPSALPAFFSAVRISVPGAFTGALLAQWLATGEGIGYAVVSAVSRSQNTRVWALVVVITLVSLVLYMVAQLVENLVLQHYDMAKDG</sequence>
<evidence type="ECO:0000256" key="2">
    <source>
        <dbReference type="ARBA" id="ARBA00022448"/>
    </source>
</evidence>
<dbReference type="InterPro" id="IPR035906">
    <property type="entry name" value="MetI-like_sf"/>
</dbReference>
<evidence type="ECO:0000313" key="10">
    <source>
        <dbReference type="Proteomes" id="UP000294506"/>
    </source>
</evidence>
<keyword evidence="2 7" id="KW-0813">Transport</keyword>
<feature type="transmembrane region" description="Helical" evidence="7">
    <location>
        <begin position="194"/>
        <end position="213"/>
    </location>
</feature>
<dbReference type="Pfam" id="PF00528">
    <property type="entry name" value="BPD_transp_1"/>
    <property type="match status" value="1"/>
</dbReference>
<dbReference type="PROSITE" id="PS50928">
    <property type="entry name" value="ABC_TM1"/>
    <property type="match status" value="1"/>
</dbReference>
<reference evidence="9 10" key="1">
    <citation type="submission" date="2019-03" db="EMBL/GenBank/DDBJ databases">
        <title>Genomic Encyclopedia of Type Strains, Phase III (KMG-III): the genomes of soil and plant-associated and newly described type strains.</title>
        <authorList>
            <person name="Whitman W."/>
        </authorList>
    </citation>
    <scope>NUCLEOTIDE SEQUENCE [LARGE SCALE GENOMIC DNA]</scope>
    <source>
        <strain evidence="9 10">DSM 27373</strain>
    </source>
</reference>
<feature type="transmembrane region" description="Helical" evidence="7">
    <location>
        <begin position="28"/>
        <end position="50"/>
    </location>
</feature>
<feature type="transmembrane region" description="Helical" evidence="7">
    <location>
        <begin position="95"/>
        <end position="114"/>
    </location>
</feature>
<protein>
    <submittedName>
        <fullName evidence="9">ABC-type nitrate/sulfonate/bicarbonate transport system permease component</fullName>
    </submittedName>
</protein>
<keyword evidence="4 7" id="KW-0812">Transmembrane</keyword>
<dbReference type="EMBL" id="SOAN01000001">
    <property type="protein sequence ID" value="TDS87349.1"/>
    <property type="molecule type" value="Genomic_DNA"/>
</dbReference>
<organism evidence="9 10">
    <name type="scientific">Nesterenkonia aurantiaca</name>
    <dbReference type="NCBI Taxonomy" id="1436010"/>
    <lineage>
        <taxon>Bacteria</taxon>
        <taxon>Bacillati</taxon>
        <taxon>Actinomycetota</taxon>
        <taxon>Actinomycetes</taxon>
        <taxon>Micrococcales</taxon>
        <taxon>Micrococcaceae</taxon>
        <taxon>Nesterenkonia</taxon>
    </lineage>
</organism>
<feature type="transmembrane region" description="Helical" evidence="7">
    <location>
        <begin position="251"/>
        <end position="271"/>
    </location>
</feature>
<comment type="subcellular location">
    <subcellularLocation>
        <location evidence="1 7">Cell membrane</location>
        <topology evidence="1 7">Multi-pass membrane protein</topology>
    </subcellularLocation>
</comment>
<accession>A0A4R7G7P4</accession>
<dbReference type="GO" id="GO:0005886">
    <property type="term" value="C:plasma membrane"/>
    <property type="evidence" value="ECO:0007669"/>
    <property type="project" value="UniProtKB-SubCell"/>
</dbReference>
<dbReference type="PANTHER" id="PTHR30151:SF20">
    <property type="entry name" value="ABC TRANSPORTER PERMEASE PROTEIN HI_0355-RELATED"/>
    <property type="match status" value="1"/>
</dbReference>
<dbReference type="InterPro" id="IPR000515">
    <property type="entry name" value="MetI-like"/>
</dbReference>
<dbReference type="Proteomes" id="UP000294506">
    <property type="component" value="Unassembled WGS sequence"/>
</dbReference>
<evidence type="ECO:0000256" key="1">
    <source>
        <dbReference type="ARBA" id="ARBA00004651"/>
    </source>
</evidence>
<keyword evidence="3" id="KW-1003">Cell membrane</keyword>
<dbReference type="SUPFAM" id="SSF161098">
    <property type="entry name" value="MetI-like"/>
    <property type="match status" value="1"/>
</dbReference>
<feature type="transmembrane region" description="Helical" evidence="7">
    <location>
        <begin position="126"/>
        <end position="146"/>
    </location>
</feature>
<comment type="caution">
    <text evidence="9">The sequence shown here is derived from an EMBL/GenBank/DDBJ whole genome shotgun (WGS) entry which is preliminary data.</text>
</comment>
<evidence type="ECO:0000256" key="3">
    <source>
        <dbReference type="ARBA" id="ARBA00022475"/>
    </source>
</evidence>
<keyword evidence="5 7" id="KW-1133">Transmembrane helix</keyword>
<evidence type="ECO:0000256" key="4">
    <source>
        <dbReference type="ARBA" id="ARBA00022692"/>
    </source>
</evidence>
<evidence type="ECO:0000256" key="6">
    <source>
        <dbReference type="ARBA" id="ARBA00023136"/>
    </source>
</evidence>
<name>A0A4R7G7P4_9MICC</name>